<sequence>MTEVKKNDFLSSFLGNFGSFGKGNNSWLILIIVLIFLFGNAGTFWGKLDENLILVFVLFIVLLGGTGSFKF</sequence>
<keyword evidence="1" id="KW-0472">Membrane</keyword>
<dbReference type="EMBL" id="WBZB01000034">
    <property type="protein sequence ID" value="KAB3529272.1"/>
    <property type="molecule type" value="Genomic_DNA"/>
</dbReference>
<dbReference type="AlphaFoldDB" id="A0A833M706"/>
<keyword evidence="1" id="KW-1133">Transmembrane helix</keyword>
<organism evidence="2 3">
    <name type="scientific">Alkaliphilus serpentinus</name>
    <dbReference type="NCBI Taxonomy" id="1482731"/>
    <lineage>
        <taxon>Bacteria</taxon>
        <taxon>Bacillati</taxon>
        <taxon>Bacillota</taxon>
        <taxon>Clostridia</taxon>
        <taxon>Peptostreptococcales</taxon>
        <taxon>Natronincolaceae</taxon>
        <taxon>Alkaliphilus</taxon>
    </lineage>
</organism>
<feature type="transmembrane region" description="Helical" evidence="1">
    <location>
        <begin position="27"/>
        <end position="46"/>
    </location>
</feature>
<evidence type="ECO:0000313" key="3">
    <source>
        <dbReference type="Proteomes" id="UP000465601"/>
    </source>
</evidence>
<dbReference type="RefSeq" id="WP_151866161.1">
    <property type="nucleotide sequence ID" value="NZ_WBZB01000034.1"/>
</dbReference>
<dbReference type="Proteomes" id="UP000465601">
    <property type="component" value="Unassembled WGS sequence"/>
</dbReference>
<reference evidence="2 3" key="1">
    <citation type="submission" date="2019-10" db="EMBL/GenBank/DDBJ databases">
        <title>Alkaliphilus serpentinus sp. nov. and Alkaliphilus pronyensis sp. nov., two novel anaerobic alkaliphilic species isolated from the serpentinized-hosted hydrothermal field of the Prony Bay (New Caledonia).</title>
        <authorList>
            <person name="Postec A."/>
        </authorList>
    </citation>
    <scope>NUCLEOTIDE SEQUENCE [LARGE SCALE GENOMIC DNA]</scope>
    <source>
        <strain evidence="2 3">LacT</strain>
    </source>
</reference>
<keyword evidence="3" id="KW-1185">Reference proteome</keyword>
<gene>
    <name evidence="2" type="ORF">F8153_09700</name>
</gene>
<name>A0A833M706_9FIRM</name>
<feature type="transmembrane region" description="Helical" evidence="1">
    <location>
        <begin position="52"/>
        <end position="69"/>
    </location>
</feature>
<keyword evidence="1" id="KW-0812">Transmembrane</keyword>
<evidence type="ECO:0000256" key="1">
    <source>
        <dbReference type="SAM" id="Phobius"/>
    </source>
</evidence>
<protein>
    <submittedName>
        <fullName evidence="2">Uncharacterized protein</fullName>
    </submittedName>
</protein>
<accession>A0A833M706</accession>
<evidence type="ECO:0000313" key="2">
    <source>
        <dbReference type="EMBL" id="KAB3529272.1"/>
    </source>
</evidence>
<comment type="caution">
    <text evidence="2">The sequence shown here is derived from an EMBL/GenBank/DDBJ whole genome shotgun (WGS) entry which is preliminary data.</text>
</comment>
<proteinExistence type="predicted"/>